<organism evidence="3 4">
    <name type="scientific">Viridibacillus soli</name>
    <dbReference type="NCBI Taxonomy" id="2798301"/>
    <lineage>
        <taxon>Bacteria</taxon>
        <taxon>Bacillati</taxon>
        <taxon>Bacillota</taxon>
        <taxon>Bacilli</taxon>
        <taxon>Bacillales</taxon>
        <taxon>Caryophanaceae</taxon>
        <taxon>Viridibacillus</taxon>
    </lineage>
</organism>
<dbReference type="NCBIfam" id="TIGR01733">
    <property type="entry name" value="AA-adenyl-dom"/>
    <property type="match status" value="1"/>
</dbReference>
<protein>
    <submittedName>
        <fullName evidence="3">Amino acid adenylation domain-containing protein</fullName>
    </submittedName>
</protein>
<keyword evidence="4" id="KW-1185">Reference proteome</keyword>
<evidence type="ECO:0000259" key="2">
    <source>
        <dbReference type="Pfam" id="PF00501"/>
    </source>
</evidence>
<reference evidence="3 4" key="1">
    <citation type="submission" date="2020-12" db="EMBL/GenBank/DDBJ databases">
        <title>YIM B01967 draft genome.</title>
        <authorList>
            <person name="Yan X."/>
        </authorList>
    </citation>
    <scope>NUCLEOTIDE SEQUENCE [LARGE SCALE GENOMIC DNA]</scope>
    <source>
        <strain evidence="3 4">YIM B01967</strain>
    </source>
</reference>
<dbReference type="SUPFAM" id="SSF56801">
    <property type="entry name" value="Acetyl-CoA synthetase-like"/>
    <property type="match status" value="1"/>
</dbReference>
<comment type="similarity">
    <text evidence="1">Belongs to the ATP-dependent AMP-binding enzyme family.</text>
</comment>
<dbReference type="InterPro" id="IPR020845">
    <property type="entry name" value="AMP-binding_CS"/>
</dbReference>
<dbReference type="RefSeq" id="WP_200750719.1">
    <property type="nucleotide sequence ID" value="NZ_JAEOAH010000090.1"/>
</dbReference>
<dbReference type="InterPro" id="IPR000873">
    <property type="entry name" value="AMP-dep_synth/lig_dom"/>
</dbReference>
<proteinExistence type="inferred from homology"/>
<dbReference type="PANTHER" id="PTHR45527:SF1">
    <property type="entry name" value="FATTY ACID SYNTHASE"/>
    <property type="match status" value="1"/>
</dbReference>
<evidence type="ECO:0000256" key="1">
    <source>
        <dbReference type="ARBA" id="ARBA00006432"/>
    </source>
</evidence>
<dbReference type="EMBL" id="JAEOAH010000090">
    <property type="protein sequence ID" value="MBK3497453.1"/>
    <property type="molecule type" value="Genomic_DNA"/>
</dbReference>
<dbReference type="InterPro" id="IPR010071">
    <property type="entry name" value="AA_adenyl_dom"/>
</dbReference>
<feature type="domain" description="AMP-dependent synthetase/ligase" evidence="2">
    <location>
        <begin position="1"/>
        <end position="331"/>
    </location>
</feature>
<dbReference type="PANTHER" id="PTHR45527">
    <property type="entry name" value="NONRIBOSOMAL PEPTIDE SYNTHETASE"/>
    <property type="match status" value="1"/>
</dbReference>
<name>A0ABS1HDB2_9BACL</name>
<dbReference type="PROSITE" id="PS00455">
    <property type="entry name" value="AMP_BINDING"/>
    <property type="match status" value="1"/>
</dbReference>
<dbReference type="Pfam" id="PF00501">
    <property type="entry name" value="AMP-binding"/>
    <property type="match status" value="1"/>
</dbReference>
<evidence type="ECO:0000313" key="3">
    <source>
        <dbReference type="EMBL" id="MBK3497453.1"/>
    </source>
</evidence>
<dbReference type="Gene3D" id="2.30.38.10">
    <property type="entry name" value="Luciferase, Domain 3"/>
    <property type="match status" value="1"/>
</dbReference>
<comment type="caution">
    <text evidence="3">The sequence shown here is derived from an EMBL/GenBank/DDBJ whole genome shotgun (WGS) entry which is preliminary data.</text>
</comment>
<gene>
    <name evidence="3" type="ORF">JFL43_22115</name>
</gene>
<dbReference type="PRINTS" id="PR00154">
    <property type="entry name" value="AMPBINDING"/>
</dbReference>
<evidence type="ECO:0000313" key="4">
    <source>
        <dbReference type="Proteomes" id="UP000618943"/>
    </source>
</evidence>
<sequence>FENQVRRTPDQTAVIHNGLSLTYRQLNEKANALGQRLRNLGIGPEDIVGLLVDRSIEMFIGTLGILKAGGAYLPMDPDYPAERKAYMLADSGAKLLVTVPHLAEEAGETDVLIFTKEDPGQEENLDLVNQPSDLAYVIYTSGTTGYPKGVMIEHQSVVNLSMWHIEYYQVTASDQATKYAGFGFDASVWEMFPYLLSGASLHVIDGELRLDMVKLNAYFEEHGISISFLPTQIAEQFMALDNQSLRYLLTGGDKLRRFHPQRYQLINNYGPTENTVVSTSLYIDRVFDNIPIGKPIANTEVFILDSDNTLCPVGVKGELCVAGAGLARGYLNRPELTAEKFTAHPCQPEKRMYRTGDQARWLPDGNIEFFGRSDDQVKIRG</sequence>
<dbReference type="Gene3D" id="3.40.50.980">
    <property type="match status" value="2"/>
</dbReference>
<feature type="non-terminal residue" evidence="3">
    <location>
        <position position="1"/>
    </location>
</feature>
<dbReference type="InterPro" id="IPR020459">
    <property type="entry name" value="AMP-binding"/>
</dbReference>
<accession>A0ABS1HDB2</accession>
<feature type="non-terminal residue" evidence="3">
    <location>
        <position position="381"/>
    </location>
</feature>
<dbReference type="Proteomes" id="UP000618943">
    <property type="component" value="Unassembled WGS sequence"/>
</dbReference>